<dbReference type="OrthoDB" id="9786812at2"/>
<dbReference type="NCBIfam" id="TIGR00566">
    <property type="entry name" value="trpG_papA"/>
    <property type="match status" value="1"/>
</dbReference>
<dbReference type="SUPFAM" id="SSF52317">
    <property type="entry name" value="Class I glutamine amidotransferase-like"/>
    <property type="match status" value="1"/>
</dbReference>
<proteinExistence type="predicted"/>
<dbReference type="Pfam" id="PF00117">
    <property type="entry name" value="GATase"/>
    <property type="match status" value="1"/>
</dbReference>
<evidence type="ECO:0000256" key="2">
    <source>
        <dbReference type="ARBA" id="ARBA00022909"/>
    </source>
</evidence>
<gene>
    <name evidence="10" type="primary">pabA</name>
    <name evidence="10" type="ORF">ICMP_243</name>
</gene>
<comment type="subunit">
    <text evidence="5">Monomer. Heterodimer consisting of two non-identical subunits: a glutamine amidotransferase subunit (PabA) and a aminodeoxychorismate synthase subunit (PabB).</text>
</comment>
<dbReference type="PANTHER" id="PTHR43418">
    <property type="entry name" value="MULTIFUNCTIONAL TRYPTOPHAN BIOSYNTHESIS PROTEIN-RELATED"/>
    <property type="match status" value="1"/>
</dbReference>
<dbReference type="Gene3D" id="3.40.50.880">
    <property type="match status" value="1"/>
</dbReference>
<comment type="pathway">
    <text evidence="1">Cofactor biosynthesis; tetrahydrofolate biosynthesis; 4-aminobenzoate from chorismate: step 1/2.</text>
</comment>
<dbReference type="InterPro" id="IPR006221">
    <property type="entry name" value="TrpG/PapA_dom"/>
</dbReference>
<accession>C5WCP6</accession>
<dbReference type="GO" id="GO:0046656">
    <property type="term" value="P:folic acid biosynthetic process"/>
    <property type="evidence" value="ECO:0007669"/>
    <property type="project" value="UniProtKB-KW"/>
</dbReference>
<dbReference type="PRINTS" id="PR00097">
    <property type="entry name" value="ANTSNTHASEII"/>
</dbReference>
<evidence type="ECO:0000256" key="4">
    <source>
        <dbReference type="ARBA" id="ARBA00053037"/>
    </source>
</evidence>
<organism evidence="10 11">
    <name type="scientific">Candidatus Ishikawaella capsulata Mpkobe</name>
    <dbReference type="NCBI Taxonomy" id="476281"/>
    <lineage>
        <taxon>Bacteria</taxon>
        <taxon>Pseudomonadati</taxon>
        <taxon>Pseudomonadota</taxon>
        <taxon>Gammaproteobacteria</taxon>
        <taxon>Enterobacterales</taxon>
        <taxon>Enterobacteriaceae</taxon>
        <taxon>Candidatus Ishikawella</taxon>
    </lineage>
</organism>
<protein>
    <recommendedName>
        <fullName evidence="6">Aminodeoxychorismate synthase component 2</fullName>
    </recommendedName>
    <alternativeName>
        <fullName evidence="8">4-amino-4-deoxychorismate synthase component 2</fullName>
    </alternativeName>
    <alternativeName>
        <fullName evidence="7">Aminodeoxychorismate synthase, glutamine amidotransferase component</fullName>
    </alternativeName>
</protein>
<dbReference type="InterPro" id="IPR017926">
    <property type="entry name" value="GATASE"/>
</dbReference>
<dbReference type="GO" id="GO:0000162">
    <property type="term" value="P:L-tryptophan biosynthetic process"/>
    <property type="evidence" value="ECO:0007669"/>
    <property type="project" value="TreeGrafter"/>
</dbReference>
<keyword evidence="11" id="KW-1185">Reference proteome</keyword>
<dbReference type="EMBL" id="AP010872">
    <property type="protein sequence ID" value="BAH83102.1"/>
    <property type="molecule type" value="Genomic_DNA"/>
</dbReference>
<reference evidence="10 11" key="1">
    <citation type="journal article" date="2011" name="Genome Biol. Evol.">
        <title>Reductive evolution of bacterial genome in insect gut environment.</title>
        <authorList>
            <person name="Nikoh N."/>
            <person name="Hosokawa T."/>
            <person name="Ohshima K."/>
            <person name="Hattori M."/>
            <person name="Fukatsu T."/>
        </authorList>
    </citation>
    <scope>NUCLEOTIDE SEQUENCE [LARGE SCALE GENOMIC DNA]</scope>
    <source>
        <strain evidence="10 11">Mpkobe</strain>
    </source>
</reference>
<dbReference type="InterPro" id="IPR050472">
    <property type="entry name" value="Anth_synth/Amidotransfase"/>
</dbReference>
<dbReference type="HOGENOM" id="CLU_014340_1_2_6"/>
<keyword evidence="2" id="KW-0289">Folate biosynthesis</keyword>
<dbReference type="PRINTS" id="PR00096">
    <property type="entry name" value="GATASE"/>
</dbReference>
<dbReference type="PROSITE" id="PS51273">
    <property type="entry name" value="GATASE_TYPE_1"/>
    <property type="match status" value="1"/>
</dbReference>
<dbReference type="AlphaFoldDB" id="C5WCP6"/>
<dbReference type="FunFam" id="3.40.50.880:FF:000003">
    <property type="entry name" value="Anthranilate synthase component II"/>
    <property type="match status" value="1"/>
</dbReference>
<dbReference type="CDD" id="cd01743">
    <property type="entry name" value="GATase1_Anthranilate_Synthase"/>
    <property type="match status" value="1"/>
</dbReference>
<dbReference type="KEGG" id="icp:ICMP_243"/>
<comment type="function">
    <text evidence="4">Part of a heterodimeric complex that catalyzes the two-step biosynthesis of 4-amino-4-deoxychorismate (ADC), a precursor of p-aminobenzoate (PABA) and tetrahydrofolate. In the first step, a glutamine amidotransferase (PabA) generates ammonia as a substrate that, along with chorismate, is used in the second step, catalyzed by aminodeoxychorismate synthase (PabB) to produce ADC. PabA converts glutamine into glutamate only in the presence of stoichiometric amounts of PabB.</text>
</comment>
<dbReference type="GO" id="GO:0005829">
    <property type="term" value="C:cytosol"/>
    <property type="evidence" value="ECO:0007669"/>
    <property type="project" value="TreeGrafter"/>
</dbReference>
<evidence type="ECO:0000259" key="9">
    <source>
        <dbReference type="Pfam" id="PF00117"/>
    </source>
</evidence>
<sequence length="189" mass="21236">MLLLIDNYDSFTWNIYQYFCELGEKVNVVRNNAISLEEIEKLSIDYLVISPGPGNPDSSGISLAAIHYFAGRLPILGICLGHQVIAQAYGARIICSSYMMHGKTSSVTHNNTGVFYNLNNPLTVTRYNSLIIDFNSLPDCFELTAWSKTNEVCEIMGIRHKTLAIEGIQFHPESILSEQGHQLFKNFLK</sequence>
<evidence type="ECO:0000256" key="5">
    <source>
        <dbReference type="ARBA" id="ARBA00062013"/>
    </source>
</evidence>
<evidence type="ECO:0000256" key="7">
    <source>
        <dbReference type="ARBA" id="ARBA00075800"/>
    </source>
</evidence>
<dbReference type="InterPro" id="IPR029062">
    <property type="entry name" value="Class_I_gatase-like"/>
</dbReference>
<feature type="domain" description="Glutamine amidotransferase" evidence="9">
    <location>
        <begin position="3"/>
        <end position="188"/>
    </location>
</feature>
<keyword evidence="3" id="KW-0315">Glutamine amidotransferase</keyword>
<evidence type="ECO:0000256" key="3">
    <source>
        <dbReference type="ARBA" id="ARBA00022962"/>
    </source>
</evidence>
<evidence type="ECO:0000256" key="6">
    <source>
        <dbReference type="ARBA" id="ARBA00070460"/>
    </source>
</evidence>
<evidence type="ECO:0000313" key="10">
    <source>
        <dbReference type="EMBL" id="BAH83102.1"/>
    </source>
</evidence>
<dbReference type="GO" id="GO:0046654">
    <property type="term" value="P:tetrahydrofolate biosynthetic process"/>
    <property type="evidence" value="ECO:0007669"/>
    <property type="project" value="TreeGrafter"/>
</dbReference>
<dbReference type="RefSeq" id="WP_041069061.1">
    <property type="nucleotide sequence ID" value="NZ_AP010872.1"/>
</dbReference>
<dbReference type="Proteomes" id="UP000061704">
    <property type="component" value="Chromosome"/>
</dbReference>
<evidence type="ECO:0000256" key="1">
    <source>
        <dbReference type="ARBA" id="ARBA00005009"/>
    </source>
</evidence>
<dbReference type="STRING" id="476281.ICMP_243"/>
<evidence type="ECO:0000256" key="8">
    <source>
        <dbReference type="ARBA" id="ARBA00078909"/>
    </source>
</evidence>
<dbReference type="GO" id="GO:0046820">
    <property type="term" value="F:4-amino-4-deoxychorismate synthase activity"/>
    <property type="evidence" value="ECO:0007669"/>
    <property type="project" value="TreeGrafter"/>
</dbReference>
<name>C5WCP6_9ENTR</name>
<dbReference type="GO" id="GO:0004049">
    <property type="term" value="F:anthranilate synthase activity"/>
    <property type="evidence" value="ECO:0007669"/>
    <property type="project" value="TreeGrafter"/>
</dbReference>
<evidence type="ECO:0000313" key="11">
    <source>
        <dbReference type="Proteomes" id="UP000061704"/>
    </source>
</evidence>
<dbReference type="PANTHER" id="PTHR43418:SF4">
    <property type="entry name" value="MULTIFUNCTIONAL TRYPTOPHAN BIOSYNTHESIS PROTEIN"/>
    <property type="match status" value="1"/>
</dbReference>